<evidence type="ECO:0000256" key="1">
    <source>
        <dbReference type="ARBA" id="ARBA00012513"/>
    </source>
</evidence>
<feature type="compositionally biased region" description="Low complexity" evidence="8">
    <location>
        <begin position="21"/>
        <end position="35"/>
    </location>
</feature>
<dbReference type="InterPro" id="IPR011009">
    <property type="entry name" value="Kinase-like_dom_sf"/>
</dbReference>
<dbReference type="PROSITE" id="PS00107">
    <property type="entry name" value="PROTEIN_KINASE_ATP"/>
    <property type="match status" value="1"/>
</dbReference>
<dbReference type="InterPro" id="IPR008271">
    <property type="entry name" value="Ser/Thr_kinase_AS"/>
</dbReference>
<dbReference type="EMBL" id="FAOZ01000004">
    <property type="protein sequence ID" value="CUU55008.1"/>
    <property type="molecule type" value="Genomic_DNA"/>
</dbReference>
<evidence type="ECO:0000256" key="4">
    <source>
        <dbReference type="ARBA" id="ARBA00022741"/>
    </source>
</evidence>
<dbReference type="Proteomes" id="UP000198802">
    <property type="component" value="Unassembled WGS sequence"/>
</dbReference>
<dbReference type="SUPFAM" id="SSF56112">
    <property type="entry name" value="Protein kinase-like (PK-like)"/>
    <property type="match status" value="2"/>
</dbReference>
<dbReference type="AlphaFoldDB" id="A0A0S4QHE3"/>
<gene>
    <name evidence="10" type="ORF">Ga0074812_10488</name>
</gene>
<evidence type="ECO:0000256" key="7">
    <source>
        <dbReference type="PROSITE-ProRule" id="PRU10141"/>
    </source>
</evidence>
<feature type="domain" description="Protein kinase" evidence="9">
    <location>
        <begin position="393"/>
        <end position="647"/>
    </location>
</feature>
<dbReference type="PANTHER" id="PTHR43289:SF6">
    <property type="entry name" value="SERINE_THREONINE-PROTEIN KINASE NEKL-3"/>
    <property type="match status" value="1"/>
</dbReference>
<dbReference type="PANTHER" id="PTHR43289">
    <property type="entry name" value="MITOGEN-ACTIVATED PROTEIN KINASE KINASE KINASE 20-RELATED"/>
    <property type="match status" value="1"/>
</dbReference>
<dbReference type="InterPro" id="IPR000719">
    <property type="entry name" value="Prot_kinase_dom"/>
</dbReference>
<dbReference type="Gene3D" id="1.10.510.10">
    <property type="entry name" value="Transferase(Phosphotransferase) domain 1"/>
    <property type="match status" value="2"/>
</dbReference>
<dbReference type="InterPro" id="IPR017441">
    <property type="entry name" value="Protein_kinase_ATP_BS"/>
</dbReference>
<dbReference type="GO" id="GO:0004674">
    <property type="term" value="F:protein serine/threonine kinase activity"/>
    <property type="evidence" value="ECO:0007669"/>
    <property type="project" value="UniProtKB-KW"/>
</dbReference>
<name>A0A0S4QHE3_9ACTN</name>
<feature type="binding site" evidence="7">
    <location>
        <position position="422"/>
    </location>
    <ligand>
        <name>ATP</name>
        <dbReference type="ChEBI" id="CHEBI:30616"/>
    </ligand>
</feature>
<feature type="domain" description="Protein kinase" evidence="9">
    <location>
        <begin position="96"/>
        <end position="351"/>
    </location>
</feature>
<dbReference type="GO" id="GO:0005524">
    <property type="term" value="F:ATP binding"/>
    <property type="evidence" value="ECO:0007669"/>
    <property type="project" value="UniProtKB-UniRule"/>
</dbReference>
<dbReference type="CDD" id="cd14014">
    <property type="entry name" value="STKc_PknB_like"/>
    <property type="match status" value="1"/>
</dbReference>
<feature type="region of interest" description="Disordered" evidence="8">
    <location>
        <begin position="356"/>
        <end position="393"/>
    </location>
</feature>
<proteinExistence type="predicted"/>
<keyword evidence="2 10" id="KW-0723">Serine/threonine-protein kinase</keyword>
<accession>A0A0S4QHE3</accession>
<dbReference type="Gene3D" id="3.30.200.20">
    <property type="entry name" value="Phosphorylase Kinase, domain 1"/>
    <property type="match status" value="1"/>
</dbReference>
<dbReference type="SMART" id="SM00220">
    <property type="entry name" value="S_TKc"/>
    <property type="match status" value="2"/>
</dbReference>
<organism evidence="10 11">
    <name type="scientific">Parafrankia irregularis</name>
    <dbReference type="NCBI Taxonomy" id="795642"/>
    <lineage>
        <taxon>Bacteria</taxon>
        <taxon>Bacillati</taxon>
        <taxon>Actinomycetota</taxon>
        <taxon>Actinomycetes</taxon>
        <taxon>Frankiales</taxon>
        <taxon>Frankiaceae</taxon>
        <taxon>Parafrankia</taxon>
    </lineage>
</organism>
<evidence type="ECO:0000256" key="6">
    <source>
        <dbReference type="ARBA" id="ARBA00022840"/>
    </source>
</evidence>
<reference evidence="11" key="1">
    <citation type="submission" date="2015-11" db="EMBL/GenBank/DDBJ databases">
        <authorList>
            <person name="Varghese N."/>
        </authorList>
    </citation>
    <scope>NUCLEOTIDE SEQUENCE [LARGE SCALE GENOMIC DNA]</scope>
    <source>
        <strain evidence="11">DSM 45899</strain>
    </source>
</reference>
<evidence type="ECO:0000259" key="9">
    <source>
        <dbReference type="PROSITE" id="PS50011"/>
    </source>
</evidence>
<evidence type="ECO:0000256" key="3">
    <source>
        <dbReference type="ARBA" id="ARBA00022679"/>
    </source>
</evidence>
<sequence>MTLSLNGAIRPPSAAALPFRSEWSGSSRPGSSDSGHLPVSSRDREDRRIVKVPKPGHVPPHPGHTGRAGGGRTGQVGRTGNTGHSRAYPADGLPGYRLGPELASGRLGPVVAGTRLADELAVAVHLVGQLDPATAGRVLDQAEDLRSAPHHARLWPLLAAGLADDGSCFLVGGRADGSLADRLRADGPLAAHDILRVVAAICPALDALHQADILHGNITPANLLAVPAGEIVLAHPLLPALAPDGPGPNPGYRPPDVIGGDDWTVASDVYALAATVFTLLCGRMPYAATGGLEAGDDDVALRALTGPVPDLAGCGVPTAVVDVVRQAMSPQARQRPASAGEFGSLLARSFEQLETRPPTAPLPVAPAPGASARPTRDGGNNGDGGGKELGSRYLLDTPIGRGATGQVWRARRRDTGSAVAVKVLRSDLAEQPETVTRFVRERHTMPKVRHPNVVRVLDLVIEGETLAIVMELVDGPDLRGMITAGRLPRDEARRLLAQVAEGLAAVHEAGIVHRDVKPENVLIDRSGVAAVARLTDFGLARVAGDSSLTRSSRLMGTMAYLAPELAAARPPTPAVDVYSFGVLAYELFAGRRPFDADNEAALMLAHLQQRPERPANLPGPLWRTVERCLRKDPEERPSAAELAHLLTSIDSRGDNAGPERSAPAAERRTVEPLLTADATVAVPPRPPAEDVPSSRRRWWRLAVAVLVTLLAGAGAGVGLAMRERPPAAPPPTAAAEWSLVPVAIMVEAAGPDVARVSLSAGTDLPGAVEYRVYLNQESDIALPAGQRSRLFPGLAEGQHCFRAAAVVRTAQVSPSPTVPAPECLDITAR</sequence>
<protein>
    <recommendedName>
        <fullName evidence="1">non-specific serine/threonine protein kinase</fullName>
        <ecNumber evidence="1">2.7.11.1</ecNumber>
    </recommendedName>
</protein>
<evidence type="ECO:0000313" key="11">
    <source>
        <dbReference type="Proteomes" id="UP000198802"/>
    </source>
</evidence>
<feature type="region of interest" description="Disordered" evidence="8">
    <location>
        <begin position="1"/>
        <end position="92"/>
    </location>
</feature>
<dbReference type="EC" id="2.7.11.1" evidence="1"/>
<keyword evidence="4 7" id="KW-0547">Nucleotide-binding</keyword>
<dbReference type="PROSITE" id="PS00108">
    <property type="entry name" value="PROTEIN_KINASE_ST"/>
    <property type="match status" value="1"/>
</dbReference>
<keyword evidence="11" id="KW-1185">Reference proteome</keyword>
<keyword evidence="5 10" id="KW-0418">Kinase</keyword>
<dbReference type="Pfam" id="PF00069">
    <property type="entry name" value="Pkinase"/>
    <property type="match status" value="2"/>
</dbReference>
<feature type="region of interest" description="Disordered" evidence="8">
    <location>
        <begin position="647"/>
        <end position="693"/>
    </location>
</feature>
<evidence type="ECO:0000313" key="10">
    <source>
        <dbReference type="EMBL" id="CUU55008.1"/>
    </source>
</evidence>
<evidence type="ECO:0000256" key="8">
    <source>
        <dbReference type="SAM" id="MobiDB-lite"/>
    </source>
</evidence>
<keyword evidence="6 7" id="KW-0067">ATP-binding</keyword>
<dbReference type="PROSITE" id="PS50011">
    <property type="entry name" value="PROTEIN_KINASE_DOM"/>
    <property type="match status" value="2"/>
</dbReference>
<evidence type="ECO:0000256" key="5">
    <source>
        <dbReference type="ARBA" id="ARBA00022777"/>
    </source>
</evidence>
<keyword evidence="3" id="KW-0808">Transferase</keyword>
<evidence type="ECO:0000256" key="2">
    <source>
        <dbReference type="ARBA" id="ARBA00022527"/>
    </source>
</evidence>